<dbReference type="SMART" id="SM00060">
    <property type="entry name" value="FN3"/>
    <property type="match status" value="3"/>
</dbReference>
<protein>
    <recommendedName>
        <fullName evidence="2">Fibronectin type-III domain-containing protein</fullName>
    </recommendedName>
</protein>
<dbReference type="InterPro" id="IPR050991">
    <property type="entry name" value="ECM_Regulatory_Proteins"/>
</dbReference>
<dbReference type="PROSITE" id="PS50853">
    <property type="entry name" value="FN3"/>
    <property type="match status" value="1"/>
</dbReference>
<gene>
    <name evidence="3" type="ORF">MCOR_49543</name>
</gene>
<keyword evidence="4" id="KW-1185">Reference proteome</keyword>
<dbReference type="InterPro" id="IPR003961">
    <property type="entry name" value="FN3_dom"/>
</dbReference>
<dbReference type="CDD" id="cd00063">
    <property type="entry name" value="FN3"/>
    <property type="match status" value="1"/>
</dbReference>
<name>A0A6J8E8B4_MYTCO</name>
<dbReference type="AlphaFoldDB" id="A0A6J8E8B4"/>
<dbReference type="Proteomes" id="UP000507470">
    <property type="component" value="Unassembled WGS sequence"/>
</dbReference>
<keyword evidence="1" id="KW-0677">Repeat</keyword>
<reference evidence="3 4" key="1">
    <citation type="submission" date="2020-06" db="EMBL/GenBank/DDBJ databases">
        <authorList>
            <person name="Li R."/>
            <person name="Bekaert M."/>
        </authorList>
    </citation>
    <scope>NUCLEOTIDE SEQUENCE [LARGE SCALE GENOMIC DNA]</scope>
    <source>
        <strain evidence="4">wild</strain>
    </source>
</reference>
<dbReference type="PANTHER" id="PTHR46708:SF2">
    <property type="entry name" value="FIBRONECTIN TYPE-III DOMAIN-CONTAINING PROTEIN"/>
    <property type="match status" value="1"/>
</dbReference>
<evidence type="ECO:0000256" key="1">
    <source>
        <dbReference type="ARBA" id="ARBA00022737"/>
    </source>
</evidence>
<dbReference type="InterPro" id="IPR013783">
    <property type="entry name" value="Ig-like_fold"/>
</dbReference>
<dbReference type="InterPro" id="IPR036116">
    <property type="entry name" value="FN3_sf"/>
</dbReference>
<proteinExistence type="predicted"/>
<organism evidence="3 4">
    <name type="scientific">Mytilus coruscus</name>
    <name type="common">Sea mussel</name>
    <dbReference type="NCBI Taxonomy" id="42192"/>
    <lineage>
        <taxon>Eukaryota</taxon>
        <taxon>Metazoa</taxon>
        <taxon>Spiralia</taxon>
        <taxon>Lophotrochozoa</taxon>
        <taxon>Mollusca</taxon>
        <taxon>Bivalvia</taxon>
        <taxon>Autobranchia</taxon>
        <taxon>Pteriomorphia</taxon>
        <taxon>Mytilida</taxon>
        <taxon>Mytiloidea</taxon>
        <taxon>Mytilidae</taxon>
        <taxon>Mytilinae</taxon>
        <taxon>Mytilus</taxon>
    </lineage>
</organism>
<evidence type="ECO:0000313" key="4">
    <source>
        <dbReference type="Proteomes" id="UP000507470"/>
    </source>
</evidence>
<dbReference type="EMBL" id="CACVKT020008726">
    <property type="protein sequence ID" value="CAC5416984.1"/>
    <property type="molecule type" value="Genomic_DNA"/>
</dbReference>
<sequence length="376" mass="43011">MFIDPNPPSNVRIEDKKDTSVSLSIVSESEEFDKIFVCIEKTEIYVEKLKKNKVVIRGLEPGYQYLAMVKTSSNGLNSTPYRIIINTYPDRPKAVYLLNRTTETLRIKIVKGKGMIQWFYIQINERYNVTGKANQTEIVLGKLTPGQMYSKITVQAVSHGLYGEIKHMNNTSTVPDAPSLVQVTENTTETLHLTIEHGKGIVESFDIDINGKIHSKQVTSGSNTTNITITNLIPGTSYKDIAIISKSNGLKSSAWKISLFSTCKRIQFGGNECLEKHTVCRLKKMAIPPERLRLALLNRRLAGLKQEQNIVMLTLIRALEQYRNQRNARRWWVWPWIERRLMFGQYSTLMQELERASAGDFVGFMRLEPGMFQELW</sequence>
<feature type="domain" description="Fibronectin type-III" evidence="2">
    <location>
        <begin position="177"/>
        <end position="265"/>
    </location>
</feature>
<dbReference type="SUPFAM" id="SSF49265">
    <property type="entry name" value="Fibronectin type III"/>
    <property type="match status" value="2"/>
</dbReference>
<dbReference type="Gene3D" id="2.60.40.10">
    <property type="entry name" value="Immunoglobulins"/>
    <property type="match status" value="1"/>
</dbReference>
<evidence type="ECO:0000259" key="2">
    <source>
        <dbReference type="PROSITE" id="PS50853"/>
    </source>
</evidence>
<dbReference type="OrthoDB" id="10253954at2759"/>
<dbReference type="Pfam" id="PF00041">
    <property type="entry name" value="fn3"/>
    <property type="match status" value="1"/>
</dbReference>
<dbReference type="PANTHER" id="PTHR46708">
    <property type="entry name" value="TENASCIN"/>
    <property type="match status" value="1"/>
</dbReference>
<accession>A0A6J8E8B4</accession>
<evidence type="ECO:0000313" key="3">
    <source>
        <dbReference type="EMBL" id="CAC5416984.1"/>
    </source>
</evidence>